<gene>
    <name evidence="7" type="ORF">CSV86_005590</name>
</gene>
<dbReference type="SMART" id="SM00267">
    <property type="entry name" value="GGDEF"/>
    <property type="match status" value="1"/>
</dbReference>
<protein>
    <recommendedName>
        <fullName evidence="3">diguanylate cyclase</fullName>
        <ecNumber evidence="3">2.7.7.65</ecNumber>
    </recommendedName>
</protein>
<accession>A0A7K4EBG7</accession>
<evidence type="ECO:0000313" key="7">
    <source>
        <dbReference type="EMBL" id="NNJ14751.1"/>
    </source>
</evidence>
<feature type="transmembrane region" description="Helical" evidence="5">
    <location>
        <begin position="177"/>
        <end position="197"/>
    </location>
</feature>
<dbReference type="PROSITE" id="PS50887">
    <property type="entry name" value="GGDEF"/>
    <property type="match status" value="1"/>
</dbReference>
<proteinExistence type="predicted"/>
<dbReference type="GO" id="GO:0005886">
    <property type="term" value="C:plasma membrane"/>
    <property type="evidence" value="ECO:0007669"/>
    <property type="project" value="UniProtKB-SubCell"/>
</dbReference>
<dbReference type="EC" id="2.7.7.65" evidence="3"/>
<dbReference type="InterPro" id="IPR043128">
    <property type="entry name" value="Rev_trsase/Diguanyl_cyclase"/>
</dbReference>
<keyword evidence="5" id="KW-0472">Membrane</keyword>
<dbReference type="SUPFAM" id="SSF55073">
    <property type="entry name" value="Nucleotide cyclase"/>
    <property type="match status" value="1"/>
</dbReference>
<dbReference type="AlphaFoldDB" id="A0A7K4EBG7"/>
<dbReference type="NCBIfam" id="TIGR00254">
    <property type="entry name" value="GGDEF"/>
    <property type="match status" value="1"/>
</dbReference>
<evidence type="ECO:0000256" key="4">
    <source>
        <dbReference type="ARBA" id="ARBA00034247"/>
    </source>
</evidence>
<dbReference type="Pfam" id="PF00990">
    <property type="entry name" value="GGDEF"/>
    <property type="match status" value="1"/>
</dbReference>
<feature type="domain" description="GGDEF" evidence="6">
    <location>
        <begin position="239"/>
        <end position="382"/>
    </location>
</feature>
<evidence type="ECO:0000313" key="8">
    <source>
        <dbReference type="Proteomes" id="UP000010448"/>
    </source>
</evidence>
<dbReference type="PANTHER" id="PTHR45138">
    <property type="entry name" value="REGULATORY COMPONENTS OF SENSORY TRANSDUCTION SYSTEM"/>
    <property type="match status" value="1"/>
</dbReference>
<comment type="catalytic activity">
    <reaction evidence="4">
        <text>2 GTP = 3',3'-c-di-GMP + 2 diphosphate</text>
        <dbReference type="Rhea" id="RHEA:24898"/>
        <dbReference type="ChEBI" id="CHEBI:33019"/>
        <dbReference type="ChEBI" id="CHEBI:37565"/>
        <dbReference type="ChEBI" id="CHEBI:58805"/>
        <dbReference type="EC" id="2.7.7.65"/>
    </reaction>
</comment>
<keyword evidence="8" id="KW-1185">Reference proteome</keyword>
<dbReference type="InterPro" id="IPR029787">
    <property type="entry name" value="Nucleotide_cyclase"/>
</dbReference>
<dbReference type="EMBL" id="AMWJ02000001">
    <property type="protein sequence ID" value="NNJ14751.1"/>
    <property type="molecule type" value="Genomic_DNA"/>
</dbReference>
<evidence type="ECO:0000259" key="6">
    <source>
        <dbReference type="PROSITE" id="PS50887"/>
    </source>
</evidence>
<evidence type="ECO:0000256" key="2">
    <source>
        <dbReference type="ARBA" id="ARBA00004533"/>
    </source>
</evidence>
<sequence>MAYPPLDDRLVEPLLRQFADSPLYRTPQTPSGEFDVRFSTAPGHFIDKGPRLLLGTPLLVNGLPRGAVILDAPQQRVQDYLSRTTPKGEHHVLLDDSGALIASSERNFDARQDLTALFGEAANADTDLRGAGMVDYGRGPVLYRELEGTRALLLAHIPSADLRWAVISQFSTLFVCLWVSLGALLVITLLIVDRLLLGQIAVNERLRDLGLVDPLTRLANRRRLQTDFDGLARRLKRQQPMALLMLDIDRFKLINDNWGHSTGDEVLKHLATLCSALVRPQDLMARYGGEEFCVLMPGVAIEQASVMAETLRAAVAQSVCLPNPQTMLSTAPSPEVRLTISIGVAEWLLDDCHSLEELVARADRRLYAAKQNGRNRVVQDDTLYKKRVSGISG</sequence>
<evidence type="ECO:0000256" key="3">
    <source>
        <dbReference type="ARBA" id="ARBA00012528"/>
    </source>
</evidence>
<organism evidence="7 8">
    <name type="scientific">Pseudomonas bharatica CSV86</name>
    <dbReference type="NCBI Taxonomy" id="1005395"/>
    <lineage>
        <taxon>Bacteria</taxon>
        <taxon>Pseudomonadati</taxon>
        <taxon>Pseudomonadota</taxon>
        <taxon>Gammaproteobacteria</taxon>
        <taxon>Pseudomonadales</taxon>
        <taxon>Pseudomonadaceae</taxon>
        <taxon>Pseudomonas</taxon>
        <taxon>Pseudomonas bharatica</taxon>
    </lineage>
</organism>
<keyword evidence="5" id="KW-0812">Transmembrane</keyword>
<dbReference type="InterPro" id="IPR050469">
    <property type="entry name" value="Diguanylate_Cyclase"/>
</dbReference>
<dbReference type="InterPro" id="IPR000160">
    <property type="entry name" value="GGDEF_dom"/>
</dbReference>
<name>A0A7K4EBG7_9PSED</name>
<dbReference type="PANTHER" id="PTHR45138:SF9">
    <property type="entry name" value="DIGUANYLATE CYCLASE DGCM-RELATED"/>
    <property type="match status" value="1"/>
</dbReference>
<dbReference type="CDD" id="cd01949">
    <property type="entry name" value="GGDEF"/>
    <property type="match status" value="1"/>
</dbReference>
<dbReference type="GO" id="GO:0052621">
    <property type="term" value="F:diguanylate cyclase activity"/>
    <property type="evidence" value="ECO:0007669"/>
    <property type="project" value="UniProtKB-EC"/>
</dbReference>
<comment type="caution">
    <text evidence="7">The sequence shown here is derived from an EMBL/GenBank/DDBJ whole genome shotgun (WGS) entry which is preliminary data.</text>
</comment>
<dbReference type="Proteomes" id="UP000010448">
    <property type="component" value="Unassembled WGS sequence"/>
</dbReference>
<comment type="cofactor">
    <cofactor evidence="1">
        <name>Mg(2+)</name>
        <dbReference type="ChEBI" id="CHEBI:18420"/>
    </cofactor>
</comment>
<keyword evidence="5" id="KW-1133">Transmembrane helix</keyword>
<dbReference type="Gene3D" id="3.30.70.270">
    <property type="match status" value="1"/>
</dbReference>
<comment type="subcellular location">
    <subcellularLocation>
        <location evidence="2">Cell inner membrane</location>
    </subcellularLocation>
</comment>
<dbReference type="FunFam" id="3.30.70.270:FF:000001">
    <property type="entry name" value="Diguanylate cyclase domain protein"/>
    <property type="match status" value="1"/>
</dbReference>
<reference evidence="7 8" key="1">
    <citation type="journal article" date="2013" name="Genome Announc.">
        <title>Genome Sequence of Naphthalene-Degrading Soil Bacterium Pseudomonas putida CSV86.</title>
        <authorList>
            <person name="Phale P.S."/>
            <person name="Paliwal V."/>
            <person name="Raju S.C."/>
            <person name="Modak A."/>
            <person name="Purohit H.J."/>
        </authorList>
    </citation>
    <scope>NUCLEOTIDE SEQUENCE [LARGE SCALE GENOMIC DNA]</scope>
    <source>
        <strain evidence="7 8">CSV86</strain>
    </source>
</reference>
<evidence type="ECO:0000256" key="5">
    <source>
        <dbReference type="SAM" id="Phobius"/>
    </source>
</evidence>
<evidence type="ECO:0000256" key="1">
    <source>
        <dbReference type="ARBA" id="ARBA00001946"/>
    </source>
</evidence>